<organism evidence="1 2">
    <name type="scientific">Croceicoccus mobilis</name>
    <dbReference type="NCBI Taxonomy" id="1703339"/>
    <lineage>
        <taxon>Bacteria</taxon>
        <taxon>Pseudomonadati</taxon>
        <taxon>Pseudomonadota</taxon>
        <taxon>Alphaproteobacteria</taxon>
        <taxon>Sphingomonadales</taxon>
        <taxon>Erythrobacteraceae</taxon>
        <taxon>Croceicoccus</taxon>
    </lineage>
</organism>
<keyword evidence="2" id="KW-1185">Reference proteome</keyword>
<dbReference type="AlphaFoldDB" id="A0A916ZAD2"/>
<name>A0A916ZAD2_9SPHN</name>
<evidence type="ECO:0000313" key="2">
    <source>
        <dbReference type="Proteomes" id="UP000612349"/>
    </source>
</evidence>
<dbReference type="Proteomes" id="UP000612349">
    <property type="component" value="Unassembled WGS sequence"/>
</dbReference>
<accession>A0A916ZAD2</accession>
<gene>
    <name evidence="1" type="ORF">GCM10010990_36050</name>
</gene>
<evidence type="ECO:0000313" key="1">
    <source>
        <dbReference type="EMBL" id="GGD82791.1"/>
    </source>
</evidence>
<comment type="caution">
    <text evidence="1">The sequence shown here is derived from an EMBL/GenBank/DDBJ whole genome shotgun (WGS) entry which is preliminary data.</text>
</comment>
<reference evidence="1" key="1">
    <citation type="journal article" date="2014" name="Int. J. Syst. Evol. Microbiol.">
        <title>Complete genome sequence of Corynebacterium casei LMG S-19264T (=DSM 44701T), isolated from a smear-ripened cheese.</title>
        <authorList>
            <consortium name="US DOE Joint Genome Institute (JGI-PGF)"/>
            <person name="Walter F."/>
            <person name="Albersmeier A."/>
            <person name="Kalinowski J."/>
            <person name="Ruckert C."/>
        </authorList>
    </citation>
    <scope>NUCLEOTIDE SEQUENCE</scope>
    <source>
        <strain evidence="1">CGMCC 1.15360</strain>
    </source>
</reference>
<proteinExistence type="predicted"/>
<protein>
    <submittedName>
        <fullName evidence="1">Uncharacterized protein</fullName>
    </submittedName>
</protein>
<sequence length="92" mass="10017">MEGSARPSVLSADHRFEAKLRHACLRQRKADQPAALHRHEVDGTRGRHLGWNDKATAPSTILGLLAIDPMPGSFATRLSGKPLVNAIRTASR</sequence>
<dbReference type="EMBL" id="BMIP01000012">
    <property type="protein sequence ID" value="GGD82791.1"/>
    <property type="molecule type" value="Genomic_DNA"/>
</dbReference>
<reference evidence="1" key="2">
    <citation type="submission" date="2020-09" db="EMBL/GenBank/DDBJ databases">
        <authorList>
            <person name="Sun Q."/>
            <person name="Zhou Y."/>
        </authorList>
    </citation>
    <scope>NUCLEOTIDE SEQUENCE</scope>
    <source>
        <strain evidence="1">CGMCC 1.15360</strain>
    </source>
</reference>